<reference evidence="1" key="1">
    <citation type="journal article" date="2021" name="Proc. Natl. Acad. Sci. U.S.A.">
        <title>A Catalog of Tens of Thousands of Viruses from Human Metagenomes Reveals Hidden Associations with Chronic Diseases.</title>
        <authorList>
            <person name="Tisza M.J."/>
            <person name="Buck C.B."/>
        </authorList>
    </citation>
    <scope>NUCLEOTIDE SEQUENCE</scope>
    <source>
        <strain evidence="1">CtAvK3</strain>
    </source>
</reference>
<protein>
    <submittedName>
        <fullName evidence="1">Uncharacterized protein</fullName>
    </submittedName>
</protein>
<name>A0A8S5MI05_9CAUD</name>
<organism evidence="1">
    <name type="scientific">Siphoviridae sp. ctAvK3</name>
    <dbReference type="NCBI Taxonomy" id="2826184"/>
    <lineage>
        <taxon>Viruses</taxon>
        <taxon>Duplodnaviria</taxon>
        <taxon>Heunggongvirae</taxon>
        <taxon>Uroviricota</taxon>
        <taxon>Caudoviricetes</taxon>
    </lineage>
</organism>
<evidence type="ECO:0000313" key="1">
    <source>
        <dbReference type="EMBL" id="DAD81985.1"/>
    </source>
</evidence>
<sequence length="228" mass="26094">MKQYTMGEFIEGKFAVKVNENNCKDFLEMCAKRGLCWGSGEKANEFVPNFDIFEEGVVIIHEMRPNGMRLAYMVFSYTGDGVPIIDYKDFVDEKAPACYQITITCDGTVTTATMTINGREIKTAIARQNPEDKFDWRKGAKVVFNRLWDSQKKAEKQPEVREVKRYANLGEYIKIVDAESAYAENYHNGDILLVVEYYEGQRDGWVQAEGANVVIDPDEYVVLEGYRP</sequence>
<dbReference type="EMBL" id="BK014910">
    <property type="protein sequence ID" value="DAD81985.1"/>
    <property type="molecule type" value="Genomic_DNA"/>
</dbReference>
<accession>A0A8S5MI05</accession>
<proteinExistence type="predicted"/>